<keyword evidence="1" id="KW-0418">Kinase</keyword>
<gene>
    <name evidence="1" type="ORF">MFIFM68171_03002</name>
</gene>
<name>A0ABQ0G4X2_9PEZI</name>
<dbReference type="InterPro" id="IPR011009">
    <property type="entry name" value="Kinase-like_dom_sf"/>
</dbReference>
<keyword evidence="1" id="KW-0808">Transferase</keyword>
<accession>A0ABQ0G4X2</accession>
<dbReference type="Proteomes" id="UP001628179">
    <property type="component" value="Unassembled WGS sequence"/>
</dbReference>
<dbReference type="GO" id="GO:0016301">
    <property type="term" value="F:kinase activity"/>
    <property type="evidence" value="ECO:0007669"/>
    <property type="project" value="UniProtKB-KW"/>
</dbReference>
<protein>
    <submittedName>
        <fullName evidence="1">Protein kinase domain-containing protein</fullName>
    </submittedName>
</protein>
<dbReference type="EMBL" id="BAAFSV010000002">
    <property type="protein sequence ID" value="GAB1312792.1"/>
    <property type="molecule type" value="Genomic_DNA"/>
</dbReference>
<sequence length="270" mass="30388">MRIAEDCTLPVWFKPKTVTPRRPQRRVPPGRLKLGPYAGSHSELQPSATICFRFGTRIIRAIARPNDGVHTNVLRVQIPPSIVQRLVQAMAGLLPSVVGNWIRSTFPEWNLPPRVVLKMQKKGWDKDFDTKKAVYAKLQLLQGVAIPEFLGELRYNGTRAILLSDIGGACLITPEGALLEVAEVRRLLGQAFAALAQFRVSQDDAKLDNFHIVQDRIMVVDMERVVEDLTDTDLDIITNSTVNFLARLYQDHQYSLWTDGFIAVDTQDTT</sequence>
<evidence type="ECO:0000313" key="2">
    <source>
        <dbReference type="Proteomes" id="UP001628179"/>
    </source>
</evidence>
<proteinExistence type="predicted"/>
<dbReference type="GeneID" id="98173747"/>
<organism evidence="1 2">
    <name type="scientific">Madurella fahalii</name>
    <dbReference type="NCBI Taxonomy" id="1157608"/>
    <lineage>
        <taxon>Eukaryota</taxon>
        <taxon>Fungi</taxon>
        <taxon>Dikarya</taxon>
        <taxon>Ascomycota</taxon>
        <taxon>Pezizomycotina</taxon>
        <taxon>Sordariomycetes</taxon>
        <taxon>Sordariomycetidae</taxon>
        <taxon>Sordariales</taxon>
        <taxon>Sordariales incertae sedis</taxon>
        <taxon>Madurella</taxon>
    </lineage>
</organism>
<dbReference type="SUPFAM" id="SSF56112">
    <property type="entry name" value="Protein kinase-like (PK-like)"/>
    <property type="match status" value="1"/>
</dbReference>
<comment type="caution">
    <text evidence="1">The sequence shown here is derived from an EMBL/GenBank/DDBJ whole genome shotgun (WGS) entry which is preliminary data.</text>
</comment>
<evidence type="ECO:0000313" key="1">
    <source>
        <dbReference type="EMBL" id="GAB1312792.1"/>
    </source>
</evidence>
<dbReference type="RefSeq" id="XP_070914525.1">
    <property type="nucleotide sequence ID" value="XM_071058424.1"/>
</dbReference>
<keyword evidence="2" id="KW-1185">Reference proteome</keyword>
<reference evidence="1 2" key="1">
    <citation type="submission" date="2024-09" db="EMBL/GenBank/DDBJ databases">
        <title>Itraconazole resistance in Madurella fahalii resulting from another homologue of gene encoding cytochrome P450 14-alpha sterol demethylase (CYP51).</title>
        <authorList>
            <person name="Yoshioka I."/>
            <person name="Fahal A.H."/>
            <person name="Kaneko S."/>
            <person name="Yaguchi T."/>
        </authorList>
    </citation>
    <scope>NUCLEOTIDE SEQUENCE [LARGE SCALE GENOMIC DNA]</scope>
    <source>
        <strain evidence="1 2">IFM 68171</strain>
    </source>
</reference>